<organism evidence="1">
    <name type="scientific">Anguilla anguilla</name>
    <name type="common">European freshwater eel</name>
    <name type="synonym">Muraena anguilla</name>
    <dbReference type="NCBI Taxonomy" id="7936"/>
    <lineage>
        <taxon>Eukaryota</taxon>
        <taxon>Metazoa</taxon>
        <taxon>Chordata</taxon>
        <taxon>Craniata</taxon>
        <taxon>Vertebrata</taxon>
        <taxon>Euteleostomi</taxon>
        <taxon>Actinopterygii</taxon>
        <taxon>Neopterygii</taxon>
        <taxon>Teleostei</taxon>
        <taxon>Anguilliformes</taxon>
        <taxon>Anguillidae</taxon>
        <taxon>Anguilla</taxon>
    </lineage>
</organism>
<name>A0A0E9W0G0_ANGAN</name>
<protein>
    <submittedName>
        <fullName evidence="1">Uncharacterized protein</fullName>
    </submittedName>
</protein>
<reference evidence="1" key="1">
    <citation type="submission" date="2014-11" db="EMBL/GenBank/DDBJ databases">
        <authorList>
            <person name="Amaro Gonzalez C."/>
        </authorList>
    </citation>
    <scope>NUCLEOTIDE SEQUENCE</scope>
</reference>
<proteinExistence type="predicted"/>
<sequence>MIQTLGKNQSLPPMKEFV</sequence>
<dbReference type="EMBL" id="GBXM01025527">
    <property type="protein sequence ID" value="JAH83050.1"/>
    <property type="molecule type" value="Transcribed_RNA"/>
</dbReference>
<evidence type="ECO:0000313" key="1">
    <source>
        <dbReference type="EMBL" id="JAH83050.1"/>
    </source>
</evidence>
<accession>A0A0E9W0G0</accession>
<reference evidence="1" key="2">
    <citation type="journal article" date="2015" name="Fish Shellfish Immunol.">
        <title>Early steps in the European eel (Anguilla anguilla)-Vibrio vulnificus interaction in the gills: Role of the RtxA13 toxin.</title>
        <authorList>
            <person name="Callol A."/>
            <person name="Pajuelo D."/>
            <person name="Ebbesson L."/>
            <person name="Teles M."/>
            <person name="MacKenzie S."/>
            <person name="Amaro C."/>
        </authorList>
    </citation>
    <scope>NUCLEOTIDE SEQUENCE</scope>
</reference>
<dbReference type="AlphaFoldDB" id="A0A0E9W0G0"/>